<organism evidence="4 5">
    <name type="scientific">Streptomyces thermolineatus</name>
    <dbReference type="NCBI Taxonomy" id="44033"/>
    <lineage>
        <taxon>Bacteria</taxon>
        <taxon>Bacillati</taxon>
        <taxon>Actinomycetota</taxon>
        <taxon>Actinomycetes</taxon>
        <taxon>Kitasatosporales</taxon>
        <taxon>Streptomycetaceae</taxon>
        <taxon>Streptomyces</taxon>
    </lineage>
</organism>
<evidence type="ECO:0000256" key="2">
    <source>
        <dbReference type="SAM" id="Phobius"/>
    </source>
</evidence>
<evidence type="ECO:0000313" key="5">
    <source>
        <dbReference type="Proteomes" id="UP001501358"/>
    </source>
</evidence>
<gene>
    <name evidence="4" type="ORF">GCM10010406_51450</name>
</gene>
<feature type="region of interest" description="Disordered" evidence="1">
    <location>
        <begin position="1"/>
        <end position="82"/>
    </location>
</feature>
<keyword evidence="2" id="KW-1133">Transmembrane helix</keyword>
<feature type="transmembrane region" description="Helical" evidence="2">
    <location>
        <begin position="87"/>
        <end position="108"/>
    </location>
</feature>
<feature type="compositionally biased region" description="Low complexity" evidence="1">
    <location>
        <begin position="39"/>
        <end position="55"/>
    </location>
</feature>
<name>A0ABP6A7Y5_9ACTN</name>
<dbReference type="InterPro" id="IPR054384">
    <property type="entry name" value="SecDF_P1_head"/>
</dbReference>
<dbReference type="Pfam" id="PF22599">
    <property type="entry name" value="SecDF_P1_head"/>
    <property type="match status" value="1"/>
</dbReference>
<accession>A0ABP6A7Y5</accession>
<sequence>MANEAAKGTARPGRRSERSTEPAEPAAPAGGGTGRDRPAGSPDGPTAAARTTPTGGPTGADGPERRHSAHDAAPAGRRSTHPPSMPLPVWLCVAVFVVFLGSVLWLCFSLSRFFEDAPLPPDTRVQGPVALGEPLGFRPVEDTVPGACEAPGGAPAGGRDGGAGRSCTADGGSTCVTVSGSGGLDVRSVAAVGVLDRTAEGQGWIVEVTLRGEDADRFSGLTGRLAERPEPKNGVAVVLGDRLIAHPAVAERLTNPTVQIAVGLGRAEARGLAESLGAR</sequence>
<comment type="caution">
    <text evidence="4">The sequence shown here is derived from an EMBL/GenBank/DDBJ whole genome shotgun (WGS) entry which is preliminary data.</text>
</comment>
<protein>
    <recommendedName>
        <fullName evidence="3">SecDF P1 head subdomain domain-containing protein</fullName>
    </recommendedName>
</protein>
<evidence type="ECO:0000313" key="4">
    <source>
        <dbReference type="EMBL" id="GAA2508662.1"/>
    </source>
</evidence>
<feature type="domain" description="SecDF P1 head subdomain" evidence="3">
    <location>
        <begin position="200"/>
        <end position="276"/>
    </location>
</feature>
<dbReference type="EMBL" id="BAAATA010000045">
    <property type="protein sequence ID" value="GAA2508662.1"/>
    <property type="molecule type" value="Genomic_DNA"/>
</dbReference>
<dbReference type="Proteomes" id="UP001501358">
    <property type="component" value="Unassembled WGS sequence"/>
</dbReference>
<keyword evidence="2" id="KW-0472">Membrane</keyword>
<proteinExistence type="predicted"/>
<reference evidence="5" key="1">
    <citation type="journal article" date="2019" name="Int. J. Syst. Evol. Microbiol.">
        <title>The Global Catalogue of Microorganisms (GCM) 10K type strain sequencing project: providing services to taxonomists for standard genome sequencing and annotation.</title>
        <authorList>
            <consortium name="The Broad Institute Genomics Platform"/>
            <consortium name="The Broad Institute Genome Sequencing Center for Infectious Disease"/>
            <person name="Wu L."/>
            <person name="Ma J."/>
        </authorList>
    </citation>
    <scope>NUCLEOTIDE SEQUENCE [LARGE SCALE GENOMIC DNA]</scope>
    <source>
        <strain evidence="5">JCM 6307</strain>
    </source>
</reference>
<keyword evidence="2" id="KW-0812">Transmembrane</keyword>
<evidence type="ECO:0000259" key="3">
    <source>
        <dbReference type="Pfam" id="PF22599"/>
    </source>
</evidence>
<dbReference type="Gene3D" id="3.30.1360.200">
    <property type="match status" value="1"/>
</dbReference>
<evidence type="ECO:0000256" key="1">
    <source>
        <dbReference type="SAM" id="MobiDB-lite"/>
    </source>
</evidence>
<keyword evidence="5" id="KW-1185">Reference proteome</keyword>